<dbReference type="RefSeq" id="WP_190083122.1">
    <property type="nucleotide sequence ID" value="NZ_BMTR01000011.1"/>
</dbReference>
<accession>A0ABW7QLD6</accession>
<comment type="caution">
    <text evidence="2">The sequence shown here is derived from an EMBL/GenBank/DDBJ whole genome shotgun (WGS) entry which is preliminary data.</text>
</comment>
<evidence type="ECO:0008006" key="4">
    <source>
        <dbReference type="Google" id="ProtNLM"/>
    </source>
</evidence>
<feature type="compositionally biased region" description="Low complexity" evidence="1">
    <location>
        <begin position="16"/>
        <end position="46"/>
    </location>
</feature>
<keyword evidence="3" id="KW-1185">Reference proteome</keyword>
<gene>
    <name evidence="2" type="ORF">ACH4F9_12365</name>
</gene>
<evidence type="ECO:0000256" key="1">
    <source>
        <dbReference type="SAM" id="MobiDB-lite"/>
    </source>
</evidence>
<protein>
    <recommendedName>
        <fullName evidence="4">Small hydrophilic protein</fullName>
    </recommendedName>
</protein>
<name>A0ABW7QLD6_9ACTN</name>
<organism evidence="2 3">
    <name type="scientific">Streptomyces longisporoflavus</name>
    <dbReference type="NCBI Taxonomy" id="28044"/>
    <lineage>
        <taxon>Bacteria</taxon>
        <taxon>Bacillati</taxon>
        <taxon>Actinomycetota</taxon>
        <taxon>Actinomycetes</taxon>
        <taxon>Kitasatosporales</taxon>
        <taxon>Streptomycetaceae</taxon>
        <taxon>Streptomyces</taxon>
    </lineage>
</organism>
<dbReference type="Proteomes" id="UP001610818">
    <property type="component" value="Unassembled WGS sequence"/>
</dbReference>
<dbReference type="EMBL" id="JBIRGQ010000002">
    <property type="protein sequence ID" value="MFH8545783.1"/>
    <property type="molecule type" value="Genomic_DNA"/>
</dbReference>
<evidence type="ECO:0000313" key="3">
    <source>
        <dbReference type="Proteomes" id="UP001610818"/>
    </source>
</evidence>
<sequence>MAKNKNRKQGGEQNRASAAEQAQEQAKSSAEQAEQRVQSSVQSQGSPAEVARKHQRRFGHN</sequence>
<feature type="region of interest" description="Disordered" evidence="1">
    <location>
        <begin position="1"/>
        <end position="61"/>
    </location>
</feature>
<reference evidence="2 3" key="1">
    <citation type="submission" date="2024-10" db="EMBL/GenBank/DDBJ databases">
        <title>The Natural Products Discovery Center: Release of the First 8490 Sequenced Strains for Exploring Actinobacteria Biosynthetic Diversity.</title>
        <authorList>
            <person name="Kalkreuter E."/>
            <person name="Kautsar S.A."/>
            <person name="Yang D."/>
            <person name="Bader C.D."/>
            <person name="Teijaro C.N."/>
            <person name="Fluegel L."/>
            <person name="Davis C.M."/>
            <person name="Simpson J.R."/>
            <person name="Lauterbach L."/>
            <person name="Steele A.D."/>
            <person name="Gui C."/>
            <person name="Meng S."/>
            <person name="Li G."/>
            <person name="Viehrig K."/>
            <person name="Ye F."/>
            <person name="Su P."/>
            <person name="Kiefer A.F."/>
            <person name="Nichols A."/>
            <person name="Cepeda A.J."/>
            <person name="Yan W."/>
            <person name="Fan B."/>
            <person name="Jiang Y."/>
            <person name="Adhikari A."/>
            <person name="Zheng C.-J."/>
            <person name="Schuster L."/>
            <person name="Cowan T.M."/>
            <person name="Smanski M.J."/>
            <person name="Chevrette M.G."/>
            <person name="De Carvalho L.P.S."/>
            <person name="Shen B."/>
        </authorList>
    </citation>
    <scope>NUCLEOTIDE SEQUENCE [LARGE SCALE GENOMIC DNA]</scope>
    <source>
        <strain evidence="2 3">NPDC017990</strain>
    </source>
</reference>
<proteinExistence type="predicted"/>
<evidence type="ECO:0000313" key="2">
    <source>
        <dbReference type="EMBL" id="MFH8545783.1"/>
    </source>
</evidence>